<dbReference type="Proteomes" id="UP001151079">
    <property type="component" value="Unassembled WGS sequence"/>
</dbReference>
<dbReference type="AlphaFoldDB" id="A0A9X2ZAN3"/>
<gene>
    <name evidence="2" type="ORF">OIU83_08060</name>
</gene>
<protein>
    <submittedName>
        <fullName evidence="2">Vps62-related protein</fullName>
    </submittedName>
</protein>
<organism evidence="2 3">
    <name type="scientific">Flavobacterium shii</name>
    <dbReference type="NCBI Taxonomy" id="2987687"/>
    <lineage>
        <taxon>Bacteria</taxon>
        <taxon>Pseudomonadati</taxon>
        <taxon>Bacteroidota</taxon>
        <taxon>Flavobacteriia</taxon>
        <taxon>Flavobacteriales</taxon>
        <taxon>Flavobacteriaceae</taxon>
        <taxon>Flavobacterium</taxon>
    </lineage>
</organism>
<evidence type="ECO:0000313" key="2">
    <source>
        <dbReference type="EMBL" id="MCV9927601.1"/>
    </source>
</evidence>
<dbReference type="Gene3D" id="2.170.15.10">
    <property type="entry name" value="Proaerolysin, chain A, domain 3"/>
    <property type="match status" value="1"/>
</dbReference>
<comment type="caution">
    <text evidence="2">The sequence shown here is derived from an EMBL/GenBank/DDBJ whole genome shotgun (WGS) entry which is preliminary data.</text>
</comment>
<keyword evidence="3" id="KW-1185">Reference proteome</keyword>
<name>A0A9X2ZAN3_9FLAO</name>
<dbReference type="SUPFAM" id="SSF56973">
    <property type="entry name" value="Aerolisin/ETX pore-forming domain"/>
    <property type="match status" value="1"/>
</dbReference>
<reference evidence="2" key="1">
    <citation type="submission" date="2022-10" db="EMBL/GenBank/DDBJ databases">
        <title>Two novel species of Flavobacterium.</title>
        <authorList>
            <person name="Liu Q."/>
            <person name="Xin Y.-H."/>
        </authorList>
    </citation>
    <scope>NUCLEOTIDE SEQUENCE</scope>
    <source>
        <strain evidence="2">LS1R49</strain>
    </source>
</reference>
<sequence length="401" mass="43185">MTDINKQVQFGDLILTFTNQFSFVYNDRKTGSSQDGAFWQPVPPAGFKILGTYAIGNYSDVNIDGNNWALCVKEAPNSNAPLANPASFTEIWNDHGSGGENDGSCWRPNAPDGYVALGDVMVNGYDAPSIDSVVCVRKDLTVAGMAGTQIWSDKNSGAKMDIDVFLITPDTAVDTSPKNGYFAVNTFVANNSHSIPNPKSLPEMNVLNLPFPVSTLEEPATPVLQSVNIPPSISGKTVDRITIVPFTAITDAGRTVSWQVNNSPFYFLERAVYYQLEIFDFNTTSVDQTIGKTVTTGITESQTSTFSLTTGISVTAEAGVSFLAEGKVSATVSVEMGYETSTNVEVFKEISVDRQLVTPSGKAAAMWSLGYNMNIVRADQSIVGTSLVLDVNSFVQSQYPS</sequence>
<dbReference type="RefSeq" id="WP_264205738.1">
    <property type="nucleotide sequence ID" value="NZ_JAOZEW010000006.1"/>
</dbReference>
<dbReference type="PANTHER" id="PTHR48219:SF2">
    <property type="entry name" value="VACUOLAR PROTEIN SORTING-ASSOCIATED PROTEIN 62"/>
    <property type="match status" value="1"/>
</dbReference>
<dbReference type="InterPro" id="IPR008872">
    <property type="entry name" value="Toxin_P42"/>
</dbReference>
<evidence type="ECO:0000259" key="1">
    <source>
        <dbReference type="Pfam" id="PF05431"/>
    </source>
</evidence>
<dbReference type="Pfam" id="PF06101">
    <property type="entry name" value="Vps62"/>
    <property type="match status" value="1"/>
</dbReference>
<accession>A0A9X2ZAN3</accession>
<feature type="domain" description="Insecticidal crystal toxin" evidence="1">
    <location>
        <begin position="242"/>
        <end position="378"/>
    </location>
</feature>
<dbReference type="PANTHER" id="PTHR48219">
    <property type="entry name" value="VACUOLAR PROTEIN SORTING-ASSOCIATED PROTEIN 62-RELATED"/>
    <property type="match status" value="1"/>
</dbReference>
<dbReference type="EMBL" id="JAOZEW010000006">
    <property type="protein sequence ID" value="MCV9927601.1"/>
    <property type="molecule type" value="Genomic_DNA"/>
</dbReference>
<dbReference type="InterPro" id="IPR009291">
    <property type="entry name" value="Vps62"/>
</dbReference>
<dbReference type="GO" id="GO:0090729">
    <property type="term" value="F:toxin activity"/>
    <property type="evidence" value="ECO:0007669"/>
    <property type="project" value="InterPro"/>
</dbReference>
<proteinExistence type="predicted"/>
<dbReference type="Pfam" id="PF05431">
    <property type="entry name" value="Toxin_10"/>
    <property type="match status" value="1"/>
</dbReference>
<evidence type="ECO:0000313" key="3">
    <source>
        <dbReference type="Proteomes" id="UP001151079"/>
    </source>
</evidence>